<keyword evidence="2" id="KW-1185">Reference proteome</keyword>
<reference evidence="1 2" key="1">
    <citation type="submission" date="2016-03" db="EMBL/GenBank/DDBJ databases">
        <title>Cyphomyrmex costatus WGS genome.</title>
        <authorList>
            <person name="Nygaard S."/>
            <person name="Hu H."/>
            <person name="Boomsma J."/>
            <person name="Zhang G."/>
        </authorList>
    </citation>
    <scope>NUCLEOTIDE SEQUENCE [LARGE SCALE GENOMIC DNA]</scope>
    <source>
        <strain evidence="1">MS0001</strain>
        <tissue evidence="1">Whole body</tissue>
    </source>
</reference>
<dbReference type="Proteomes" id="UP000078542">
    <property type="component" value="Unassembled WGS sequence"/>
</dbReference>
<evidence type="ECO:0000313" key="1">
    <source>
        <dbReference type="EMBL" id="KYM99064.1"/>
    </source>
</evidence>
<accession>A0A195CDW3</accession>
<proteinExistence type="predicted"/>
<organism evidence="1 2">
    <name type="scientific">Cyphomyrmex costatus</name>
    <dbReference type="NCBI Taxonomy" id="456900"/>
    <lineage>
        <taxon>Eukaryota</taxon>
        <taxon>Metazoa</taxon>
        <taxon>Ecdysozoa</taxon>
        <taxon>Arthropoda</taxon>
        <taxon>Hexapoda</taxon>
        <taxon>Insecta</taxon>
        <taxon>Pterygota</taxon>
        <taxon>Neoptera</taxon>
        <taxon>Endopterygota</taxon>
        <taxon>Hymenoptera</taxon>
        <taxon>Apocrita</taxon>
        <taxon>Aculeata</taxon>
        <taxon>Formicoidea</taxon>
        <taxon>Formicidae</taxon>
        <taxon>Myrmicinae</taxon>
        <taxon>Cyphomyrmex</taxon>
    </lineage>
</organism>
<name>A0A195CDW3_9HYME</name>
<protein>
    <submittedName>
        <fullName evidence="1">Uncharacterized protein</fullName>
    </submittedName>
</protein>
<gene>
    <name evidence="1" type="ORF">ALC62_10178</name>
</gene>
<dbReference type="AlphaFoldDB" id="A0A195CDW3"/>
<sequence length="120" mass="13777">MRRDKASQDPQHEASVPIKRAIRPVLRQPERSAYYIPPPTACSVTIINLHATPNPLLRLENNKYSKRTAPERSLLRWSRGKRLERWRNGRNRLVPAGVGIVIAMHMVSRTIKRNSHGALQ</sequence>
<evidence type="ECO:0000313" key="2">
    <source>
        <dbReference type="Proteomes" id="UP000078542"/>
    </source>
</evidence>
<dbReference type="EMBL" id="KQ977876">
    <property type="protein sequence ID" value="KYM99064.1"/>
    <property type="molecule type" value="Genomic_DNA"/>
</dbReference>